<sequence>MLRNPLTWLLLFVVSTALAACCGSVACDCQDSLDDAVYFNFNLSPTAPNRLDSAAVDTVFFVRQLLPYRDTVTTGRPAIDTIQLLRTGRERGNSVVLNNAQPFGQRGTRKLNQYSYKLYLGKRRAPTASFVIDSIQLEDQLKGDGCCTCNSNVKKLVFLRGASAPIDASDPGGQDRAVPVTLNR</sequence>
<dbReference type="PROSITE" id="PS51257">
    <property type="entry name" value="PROKAR_LIPOPROTEIN"/>
    <property type="match status" value="1"/>
</dbReference>
<accession>A0ABR8JI71</accession>
<protein>
    <recommendedName>
        <fullName evidence="4">Secreted protein</fullName>
    </recommendedName>
</protein>
<feature type="signal peptide" evidence="1">
    <location>
        <begin position="1"/>
        <end position="19"/>
    </location>
</feature>
<feature type="chain" id="PRO_5046344354" description="Secreted protein" evidence="1">
    <location>
        <begin position="20"/>
        <end position="184"/>
    </location>
</feature>
<name>A0ABR8JI71_9BACT</name>
<organism evidence="2 3">
    <name type="scientific">Hymenobacter duratus</name>
    <dbReference type="NCBI Taxonomy" id="2771356"/>
    <lineage>
        <taxon>Bacteria</taxon>
        <taxon>Pseudomonadati</taxon>
        <taxon>Bacteroidota</taxon>
        <taxon>Cytophagia</taxon>
        <taxon>Cytophagales</taxon>
        <taxon>Hymenobacteraceae</taxon>
        <taxon>Hymenobacter</taxon>
    </lineage>
</organism>
<dbReference type="Proteomes" id="UP000642468">
    <property type="component" value="Unassembled WGS sequence"/>
</dbReference>
<proteinExistence type="predicted"/>
<evidence type="ECO:0008006" key="4">
    <source>
        <dbReference type="Google" id="ProtNLM"/>
    </source>
</evidence>
<dbReference type="EMBL" id="JACWZZ010000002">
    <property type="protein sequence ID" value="MBD2715550.1"/>
    <property type="molecule type" value="Genomic_DNA"/>
</dbReference>
<dbReference type="RefSeq" id="WP_190784541.1">
    <property type="nucleotide sequence ID" value="NZ_JACWZZ010000002.1"/>
</dbReference>
<evidence type="ECO:0000313" key="3">
    <source>
        <dbReference type="Proteomes" id="UP000642468"/>
    </source>
</evidence>
<reference evidence="2 3" key="1">
    <citation type="submission" date="2020-09" db="EMBL/GenBank/DDBJ databases">
        <authorList>
            <person name="Kim M.K."/>
        </authorList>
    </citation>
    <scope>NUCLEOTIDE SEQUENCE [LARGE SCALE GENOMIC DNA]</scope>
    <source>
        <strain evidence="2 3">BT646</strain>
    </source>
</reference>
<keyword evidence="1" id="KW-0732">Signal</keyword>
<gene>
    <name evidence="2" type="ORF">IC231_10920</name>
</gene>
<keyword evidence="3" id="KW-1185">Reference proteome</keyword>
<comment type="caution">
    <text evidence="2">The sequence shown here is derived from an EMBL/GenBank/DDBJ whole genome shotgun (WGS) entry which is preliminary data.</text>
</comment>
<evidence type="ECO:0000313" key="2">
    <source>
        <dbReference type="EMBL" id="MBD2715550.1"/>
    </source>
</evidence>
<evidence type="ECO:0000256" key="1">
    <source>
        <dbReference type="SAM" id="SignalP"/>
    </source>
</evidence>